<keyword evidence="1" id="KW-0436">Ligase</keyword>
<dbReference type="InterPro" id="IPR036615">
    <property type="entry name" value="Mur_ligase_C_dom_sf"/>
</dbReference>
<keyword evidence="2" id="KW-0132">Cell division</keyword>
<keyword evidence="4" id="KW-0067">ATP-binding</keyword>
<feature type="domain" description="Mur ligase central" evidence="8">
    <location>
        <begin position="30"/>
        <end position="217"/>
    </location>
</feature>
<dbReference type="InterPro" id="IPR005863">
    <property type="entry name" value="UDP-N-AcMur_synth"/>
</dbReference>
<proteinExistence type="predicted"/>
<name>A0A6J6CUH4_9ZZZZ</name>
<dbReference type="InterPro" id="IPR004101">
    <property type="entry name" value="Mur_ligase_C"/>
</dbReference>
<dbReference type="AlphaFoldDB" id="A0A6J6CUH4"/>
<accession>A0A6J6CUH4</accession>
<reference evidence="9" key="1">
    <citation type="submission" date="2020-05" db="EMBL/GenBank/DDBJ databases">
        <authorList>
            <person name="Chiriac C."/>
            <person name="Salcher M."/>
            <person name="Ghai R."/>
            <person name="Kavagutti S V."/>
        </authorList>
    </citation>
    <scope>NUCLEOTIDE SEQUENCE</scope>
</reference>
<feature type="domain" description="Mur ligase C-terminal" evidence="7">
    <location>
        <begin position="241"/>
        <end position="367"/>
    </location>
</feature>
<evidence type="ECO:0000256" key="4">
    <source>
        <dbReference type="ARBA" id="ARBA00022840"/>
    </source>
</evidence>
<dbReference type="GO" id="GO:0051301">
    <property type="term" value="P:cell division"/>
    <property type="evidence" value="ECO:0007669"/>
    <property type="project" value="UniProtKB-KW"/>
</dbReference>
<evidence type="ECO:0000256" key="1">
    <source>
        <dbReference type="ARBA" id="ARBA00022598"/>
    </source>
</evidence>
<gene>
    <name evidence="9" type="ORF">UFOPK1581_00417</name>
</gene>
<dbReference type="EMBL" id="CAEZTB010000053">
    <property type="protein sequence ID" value="CAB4554947.1"/>
    <property type="molecule type" value="Genomic_DNA"/>
</dbReference>
<dbReference type="InterPro" id="IPR051046">
    <property type="entry name" value="MurCDEF_CellWall_CoF430Synth"/>
</dbReference>
<dbReference type="GO" id="GO:0047480">
    <property type="term" value="F:UDP-N-acetylmuramoyl-tripeptide-D-alanyl-D-alanine ligase activity"/>
    <property type="evidence" value="ECO:0007669"/>
    <property type="project" value="InterPro"/>
</dbReference>
<sequence length="384" mass="41364">MEDSVKALGVLAAWLVSELRSRGNLRVVGITGSNGKTTTKNMLREILSKIGPTTAPIESFNNHVGAPISILRADKHTQFLIVEMGAKGLGSIDYLARIANPDVGVILKVGLAHVGEFGGIENTAAIKSELARAMQPEGTLVLNCDDSLVRKMREISKARVLWFGTDNEANYRAEDIALTESGTSFTMCWPDGQTETITLQIIGDFHIMNALAAAATADILGASKQQIRDGLQSMELAERWRMQKSVRADGVTIINDAYNASPDSMKAALQTLAQLGRMGSRTVAVLGHMAELGDLSVSEHDAIGRLVVRLNISQLVVVGDEAKLIHMAASQEGSWDGESQFFSTIDEALEYLRGILSPGDTVLVKSSKSANLRFLGDRLMEAAE</sequence>
<organism evidence="9">
    <name type="scientific">freshwater metagenome</name>
    <dbReference type="NCBI Taxonomy" id="449393"/>
    <lineage>
        <taxon>unclassified sequences</taxon>
        <taxon>metagenomes</taxon>
        <taxon>ecological metagenomes</taxon>
    </lineage>
</organism>
<dbReference type="SUPFAM" id="SSF53244">
    <property type="entry name" value="MurD-like peptide ligases, peptide-binding domain"/>
    <property type="match status" value="1"/>
</dbReference>
<dbReference type="PANTHER" id="PTHR43024:SF1">
    <property type="entry name" value="UDP-N-ACETYLMURAMOYL-TRIPEPTIDE--D-ALANYL-D-ALANINE LIGASE"/>
    <property type="match status" value="1"/>
</dbReference>
<evidence type="ECO:0000259" key="7">
    <source>
        <dbReference type="Pfam" id="PF02875"/>
    </source>
</evidence>
<dbReference type="NCBIfam" id="TIGR01143">
    <property type="entry name" value="murF"/>
    <property type="match status" value="1"/>
</dbReference>
<evidence type="ECO:0000256" key="3">
    <source>
        <dbReference type="ARBA" id="ARBA00022741"/>
    </source>
</evidence>
<keyword evidence="3" id="KW-0547">Nucleotide-binding</keyword>
<dbReference type="Pfam" id="PF02875">
    <property type="entry name" value="Mur_ligase_C"/>
    <property type="match status" value="1"/>
</dbReference>
<evidence type="ECO:0000256" key="2">
    <source>
        <dbReference type="ARBA" id="ARBA00022618"/>
    </source>
</evidence>
<dbReference type="Gene3D" id="3.90.190.20">
    <property type="entry name" value="Mur ligase, C-terminal domain"/>
    <property type="match status" value="1"/>
</dbReference>
<dbReference type="PANTHER" id="PTHR43024">
    <property type="entry name" value="UDP-N-ACETYLMURAMOYL-TRIPEPTIDE--D-ALANYL-D-ALANINE LIGASE"/>
    <property type="match status" value="1"/>
</dbReference>
<dbReference type="Pfam" id="PF08245">
    <property type="entry name" value="Mur_ligase_M"/>
    <property type="match status" value="1"/>
</dbReference>
<dbReference type="GO" id="GO:0071555">
    <property type="term" value="P:cell wall organization"/>
    <property type="evidence" value="ECO:0007669"/>
    <property type="project" value="InterPro"/>
</dbReference>
<evidence type="ECO:0000313" key="9">
    <source>
        <dbReference type="EMBL" id="CAB4554947.1"/>
    </source>
</evidence>
<protein>
    <recommendedName>
        <fullName evidence="6">UDP-MurNAc-pentapeptide synthetase</fullName>
    </recommendedName>
</protein>
<evidence type="ECO:0000256" key="6">
    <source>
        <dbReference type="ARBA" id="ARBA00031461"/>
    </source>
</evidence>
<keyword evidence="5" id="KW-0131">Cell cycle</keyword>
<dbReference type="Gene3D" id="3.40.1190.10">
    <property type="entry name" value="Mur-like, catalytic domain"/>
    <property type="match status" value="1"/>
</dbReference>
<dbReference type="InterPro" id="IPR013221">
    <property type="entry name" value="Mur_ligase_cen"/>
</dbReference>
<evidence type="ECO:0000256" key="5">
    <source>
        <dbReference type="ARBA" id="ARBA00023306"/>
    </source>
</evidence>
<dbReference type="GO" id="GO:0005524">
    <property type="term" value="F:ATP binding"/>
    <property type="evidence" value="ECO:0007669"/>
    <property type="project" value="UniProtKB-KW"/>
</dbReference>
<dbReference type="SUPFAM" id="SSF53623">
    <property type="entry name" value="MurD-like peptide ligases, catalytic domain"/>
    <property type="match status" value="1"/>
</dbReference>
<evidence type="ECO:0000259" key="8">
    <source>
        <dbReference type="Pfam" id="PF08245"/>
    </source>
</evidence>
<dbReference type="InterPro" id="IPR036565">
    <property type="entry name" value="Mur-like_cat_sf"/>
</dbReference>